<keyword evidence="3" id="KW-1185">Reference proteome</keyword>
<feature type="chain" id="PRO_5025342356" evidence="1">
    <location>
        <begin position="24"/>
        <end position="241"/>
    </location>
</feature>
<evidence type="ECO:0000256" key="1">
    <source>
        <dbReference type="SAM" id="SignalP"/>
    </source>
</evidence>
<dbReference type="AlphaFoldDB" id="A0A6B3RMK1"/>
<gene>
    <name evidence="2" type="ORF">G3572_13950</name>
</gene>
<keyword evidence="1" id="KW-0732">Signal</keyword>
<comment type="caution">
    <text evidence="2">The sequence shown here is derived from an EMBL/GenBank/DDBJ whole genome shotgun (WGS) entry which is preliminary data.</text>
</comment>
<evidence type="ECO:0000313" key="3">
    <source>
        <dbReference type="Proteomes" id="UP000481421"/>
    </source>
</evidence>
<dbReference type="Pfam" id="PF11306">
    <property type="entry name" value="DUF3108"/>
    <property type="match status" value="1"/>
</dbReference>
<protein>
    <submittedName>
        <fullName evidence="2">DUF3108 domain-containing protein</fullName>
    </submittedName>
</protein>
<name>A0A6B3RMK1_9RHOB</name>
<proteinExistence type="predicted"/>
<sequence length="241" mass="25374">MLVRSFALGLGLMAQCLAAPVQAQEASELRYTISVSGLTAGKLVLAAQRGGGSYALSANTASAGLAGLLRSFSLTTRAKGSERGGRLMPQHYAAKAEGARQGRGAELAFADGVATVIKADARPGAAPVVDPSQHKGAIDPLTGLYTVLRDTDRDSACQLDFKMFDGHRISRVIVGSPQAEGEGLVCQGVYRRVDGYPAKELAKRSEFPFEVVYRPAADGTLQVAEVSMDSLFGPARMVRDD</sequence>
<dbReference type="InterPro" id="IPR021457">
    <property type="entry name" value="DUF3108"/>
</dbReference>
<dbReference type="Proteomes" id="UP000481421">
    <property type="component" value="Unassembled WGS sequence"/>
</dbReference>
<feature type="signal peptide" evidence="1">
    <location>
        <begin position="1"/>
        <end position="23"/>
    </location>
</feature>
<dbReference type="RefSeq" id="WP_164612911.1">
    <property type="nucleotide sequence ID" value="NZ_JAAIKE010000004.1"/>
</dbReference>
<dbReference type="EMBL" id="JAAIKE010000004">
    <property type="protein sequence ID" value="NEX47314.1"/>
    <property type="molecule type" value="Genomic_DNA"/>
</dbReference>
<organism evidence="2 3">
    <name type="scientific">Pseudotabrizicola algicola</name>
    <dbReference type="NCBI Taxonomy" id="2709381"/>
    <lineage>
        <taxon>Bacteria</taxon>
        <taxon>Pseudomonadati</taxon>
        <taxon>Pseudomonadota</taxon>
        <taxon>Alphaproteobacteria</taxon>
        <taxon>Rhodobacterales</taxon>
        <taxon>Paracoccaceae</taxon>
        <taxon>Pseudotabrizicola</taxon>
    </lineage>
</organism>
<reference evidence="2 3" key="1">
    <citation type="submission" date="2020-02" db="EMBL/GenBank/DDBJ databases">
        <title>Rhodobacter algicola sp. nov., isolated from microalga culture.</title>
        <authorList>
            <person name="Park C.-Y."/>
        </authorList>
    </citation>
    <scope>NUCLEOTIDE SEQUENCE [LARGE SCALE GENOMIC DNA]</scope>
    <source>
        <strain evidence="2 3">ETT8</strain>
    </source>
</reference>
<accession>A0A6B3RMK1</accession>
<evidence type="ECO:0000313" key="2">
    <source>
        <dbReference type="EMBL" id="NEX47314.1"/>
    </source>
</evidence>